<sequence>MCCKPQHQGGEVTADLNGQWLRRARHFRGMTAKQLAEQAGLSLNYVQRLEKGDRNASATAAEKLCDALGFTPESVPLDSRGLLAKIDQLIDEHGPYAFCTMRCARARGNRYYTDCEYFDINSIKTGKEPAPDHLLRLAYAKTEAETQQTLWETGPDIIEGAIIDGALQFHWE</sequence>
<reference evidence="2" key="1">
    <citation type="submission" date="2018-08" db="EMBL/GenBank/DDBJ databases">
        <title>Murine metabolic-syndrome-specific gut microbial biobank.</title>
        <authorList>
            <person name="Liu C."/>
        </authorList>
    </citation>
    <scope>NUCLEOTIDE SEQUENCE [LARGE SCALE GENOMIC DNA]</scope>
    <source>
        <strain evidence="2">Z82</strain>
    </source>
</reference>
<gene>
    <name evidence="2" type="ORF">D1639_07115</name>
</gene>
<dbReference type="InterPro" id="IPR010982">
    <property type="entry name" value="Lambda_DNA-bd_dom_sf"/>
</dbReference>
<protein>
    <submittedName>
        <fullName evidence="2">XRE family transcriptional regulator</fullName>
    </submittedName>
</protein>
<dbReference type="CDD" id="cd00093">
    <property type="entry name" value="HTH_XRE"/>
    <property type="match status" value="1"/>
</dbReference>
<dbReference type="GO" id="GO:0003677">
    <property type="term" value="F:DNA binding"/>
    <property type="evidence" value="ECO:0007669"/>
    <property type="project" value="InterPro"/>
</dbReference>
<name>A0A7C9JDW0_9BACT</name>
<dbReference type="InterPro" id="IPR001387">
    <property type="entry name" value="Cro/C1-type_HTH"/>
</dbReference>
<comment type="caution">
    <text evidence="2">The sequence shown here is derived from an EMBL/GenBank/DDBJ whole genome shotgun (WGS) entry which is preliminary data.</text>
</comment>
<dbReference type="PROSITE" id="PS50943">
    <property type="entry name" value="HTH_CROC1"/>
    <property type="match status" value="1"/>
</dbReference>
<dbReference type="Gene3D" id="1.10.260.40">
    <property type="entry name" value="lambda repressor-like DNA-binding domains"/>
    <property type="match status" value="1"/>
</dbReference>
<dbReference type="Pfam" id="PF13560">
    <property type="entry name" value="HTH_31"/>
    <property type="match status" value="1"/>
</dbReference>
<evidence type="ECO:0000313" key="2">
    <source>
        <dbReference type="EMBL" id="NBI34801.1"/>
    </source>
</evidence>
<dbReference type="EMBL" id="QWKH01000047">
    <property type="protein sequence ID" value="NBI34801.1"/>
    <property type="molecule type" value="Genomic_DNA"/>
</dbReference>
<dbReference type="AlphaFoldDB" id="A0A7C9JDW0"/>
<evidence type="ECO:0000259" key="1">
    <source>
        <dbReference type="PROSITE" id="PS50943"/>
    </source>
</evidence>
<organism evidence="2">
    <name type="scientific">Muribaculaceae bacterium Z82</name>
    <dbReference type="NCBI Taxonomy" id="2304548"/>
    <lineage>
        <taxon>Bacteria</taxon>
        <taxon>Pseudomonadati</taxon>
        <taxon>Bacteroidota</taxon>
        <taxon>Bacteroidia</taxon>
        <taxon>Bacteroidales</taxon>
        <taxon>Muribaculaceae</taxon>
    </lineage>
</organism>
<dbReference type="SMART" id="SM00530">
    <property type="entry name" value="HTH_XRE"/>
    <property type="match status" value="1"/>
</dbReference>
<feature type="domain" description="HTH cro/C1-type" evidence="1">
    <location>
        <begin position="21"/>
        <end position="75"/>
    </location>
</feature>
<dbReference type="SUPFAM" id="SSF47413">
    <property type="entry name" value="lambda repressor-like DNA-binding domains"/>
    <property type="match status" value="1"/>
</dbReference>
<proteinExistence type="predicted"/>
<accession>A0A7C9JDW0</accession>